<accession>A0A133VE92</accession>
<organism evidence="2 3">
    <name type="scientific">candidate division MSBL1 archaeon SCGC-AAA382A03</name>
    <dbReference type="NCBI Taxonomy" id="1698278"/>
    <lineage>
        <taxon>Archaea</taxon>
        <taxon>Methanobacteriati</taxon>
        <taxon>Methanobacteriota</taxon>
        <taxon>candidate division MSBL1</taxon>
    </lineage>
</organism>
<dbReference type="Proteomes" id="UP000070549">
    <property type="component" value="Unassembled WGS sequence"/>
</dbReference>
<keyword evidence="1" id="KW-1133">Transmembrane helix</keyword>
<proteinExistence type="predicted"/>
<dbReference type="AlphaFoldDB" id="A0A133VE92"/>
<name>A0A133VE92_9EURY</name>
<evidence type="ECO:0000256" key="1">
    <source>
        <dbReference type="SAM" id="Phobius"/>
    </source>
</evidence>
<feature type="transmembrane region" description="Helical" evidence="1">
    <location>
        <begin position="69"/>
        <end position="88"/>
    </location>
</feature>
<gene>
    <name evidence="2" type="ORF">AKJ49_01730</name>
</gene>
<comment type="caution">
    <text evidence="2">The sequence shown here is derived from an EMBL/GenBank/DDBJ whole genome shotgun (WGS) entry which is preliminary data.</text>
</comment>
<sequence>MTSYPKALFYIIFFLFVAVAIHEVGHLIVARRLISESARVHFFPSFPFGRILGLVSIPNSSFVPLWKGLMVSITGPLLSTILMSIIWLNTRNPTIGVVSSFFAIHQLSYSLIEPLLYLGKIPVWTTMLPVIAGGAWVLPYAYHIRKNPQNWD</sequence>
<keyword evidence="3" id="KW-1185">Reference proteome</keyword>
<feature type="transmembrane region" description="Helical" evidence="1">
    <location>
        <begin position="124"/>
        <end position="142"/>
    </location>
</feature>
<reference evidence="2 3" key="1">
    <citation type="journal article" date="2016" name="Sci. Rep.">
        <title>Metabolic traits of an uncultured archaeal lineage -MSBL1- from brine pools of the Red Sea.</title>
        <authorList>
            <person name="Mwirichia R."/>
            <person name="Alam I."/>
            <person name="Rashid M."/>
            <person name="Vinu M."/>
            <person name="Ba-Alawi W."/>
            <person name="Anthony Kamau A."/>
            <person name="Kamanda Ngugi D."/>
            <person name="Goker M."/>
            <person name="Klenk H.P."/>
            <person name="Bajic V."/>
            <person name="Stingl U."/>
        </authorList>
    </citation>
    <scope>NUCLEOTIDE SEQUENCE [LARGE SCALE GENOMIC DNA]</scope>
    <source>
        <strain evidence="2">SCGC-AAA382A03</strain>
    </source>
</reference>
<evidence type="ECO:0000313" key="2">
    <source>
        <dbReference type="EMBL" id="KXB04773.1"/>
    </source>
</evidence>
<feature type="transmembrane region" description="Helical" evidence="1">
    <location>
        <begin position="95"/>
        <end position="112"/>
    </location>
</feature>
<keyword evidence="1" id="KW-0472">Membrane</keyword>
<evidence type="ECO:0008006" key="4">
    <source>
        <dbReference type="Google" id="ProtNLM"/>
    </source>
</evidence>
<protein>
    <recommendedName>
        <fullName evidence="4">Peptidase M50 domain-containing protein</fullName>
    </recommendedName>
</protein>
<evidence type="ECO:0000313" key="3">
    <source>
        <dbReference type="Proteomes" id="UP000070549"/>
    </source>
</evidence>
<keyword evidence="1" id="KW-0812">Transmembrane</keyword>
<dbReference type="EMBL" id="LHYC01000046">
    <property type="protein sequence ID" value="KXB04773.1"/>
    <property type="molecule type" value="Genomic_DNA"/>
</dbReference>
<feature type="transmembrane region" description="Helical" evidence="1">
    <location>
        <begin position="7"/>
        <end position="28"/>
    </location>
</feature>